<accession>A0A2N6SYZ9</accession>
<sequence>MTDILYRWPEAAKLGRRVAKEKIYEHGTLSTAVREKFIDEVQRITWAYKLAKATINLPGTSAVPEIQVFTIDAKTDDVSEAVLSAIDKAIPFPIIFEIARQHAEQREARMVAALKQLGTGTPKLSAYYSTGWQRRGISRQALPTAITLPALYTALLQPLTPITARPGEEMSDVVDQLAAVRTFEREIAALERKLRTEPQLNRKVELRRALKAKEHELTELIK</sequence>
<organism evidence="1 2">
    <name type="scientific">Corynebacterium xerosis</name>
    <dbReference type="NCBI Taxonomy" id="1725"/>
    <lineage>
        <taxon>Bacteria</taxon>
        <taxon>Bacillati</taxon>
        <taxon>Actinomycetota</taxon>
        <taxon>Actinomycetes</taxon>
        <taxon>Mycobacteriales</taxon>
        <taxon>Corynebacteriaceae</taxon>
        <taxon>Corynebacterium</taxon>
    </lineage>
</organism>
<dbReference type="EMBL" id="PNHF01000013">
    <property type="protein sequence ID" value="PMC62285.1"/>
    <property type="molecule type" value="Genomic_DNA"/>
</dbReference>
<protein>
    <submittedName>
        <fullName evidence="1">DUF4391 domain-containing protein</fullName>
    </submittedName>
</protein>
<name>A0A2N6SYZ9_9CORY</name>
<dbReference type="AlphaFoldDB" id="A0A2N6SYZ9"/>
<dbReference type="Pfam" id="PF14335">
    <property type="entry name" value="DUF4391"/>
    <property type="match status" value="1"/>
</dbReference>
<proteinExistence type="predicted"/>
<evidence type="ECO:0000313" key="1">
    <source>
        <dbReference type="EMBL" id="PMC62285.1"/>
    </source>
</evidence>
<comment type="caution">
    <text evidence="1">The sequence shown here is derived from an EMBL/GenBank/DDBJ whole genome shotgun (WGS) entry which is preliminary data.</text>
</comment>
<dbReference type="InterPro" id="IPR025503">
    <property type="entry name" value="DUF4391"/>
</dbReference>
<gene>
    <name evidence="1" type="ORF">CJ204_06690</name>
</gene>
<evidence type="ECO:0000313" key="2">
    <source>
        <dbReference type="Proteomes" id="UP000235363"/>
    </source>
</evidence>
<reference evidence="1 2" key="1">
    <citation type="submission" date="2017-09" db="EMBL/GenBank/DDBJ databases">
        <title>Bacterial strain isolated from the female urinary microbiota.</title>
        <authorList>
            <person name="Thomas-White K."/>
            <person name="Kumar N."/>
            <person name="Forster S."/>
            <person name="Putonti C."/>
            <person name="Lawley T."/>
            <person name="Wolfe A.J."/>
        </authorList>
    </citation>
    <scope>NUCLEOTIDE SEQUENCE [LARGE SCALE GENOMIC DNA]</scope>
    <source>
        <strain evidence="1 2">UMB0908</strain>
    </source>
</reference>
<dbReference type="RefSeq" id="WP_102212812.1">
    <property type="nucleotide sequence ID" value="NZ_PNHF01000013.1"/>
</dbReference>
<dbReference type="Proteomes" id="UP000235363">
    <property type="component" value="Unassembled WGS sequence"/>
</dbReference>